<proteinExistence type="predicted"/>
<evidence type="ECO:0000259" key="2">
    <source>
        <dbReference type="Pfam" id="PF18885"/>
    </source>
</evidence>
<keyword evidence="4" id="KW-1185">Reference proteome</keyword>
<dbReference type="AlphaFoldDB" id="A0A9Q0S139"/>
<feature type="signal peptide" evidence="1">
    <location>
        <begin position="1"/>
        <end position="22"/>
    </location>
</feature>
<name>A0A9Q0S139_9DIPT</name>
<evidence type="ECO:0000256" key="1">
    <source>
        <dbReference type="SAM" id="SignalP"/>
    </source>
</evidence>
<dbReference type="OrthoDB" id="9971254at2759"/>
<sequence>MNTVTLSFVAVLMFVLIGSLEAVATVPLQRLRGVKTGDHFYTTSVAEAMAAAGSKAYVSEGVATRVSTSTTSECSLIPVYRYFNNRNDHFYTNNQAEGNGAAGYVSEGIAFYCAANENDCGATQAFYRYYFNSEHFYTTNVQEGFNVVGA</sequence>
<feature type="domain" description="DUF5648" evidence="2">
    <location>
        <begin position="28"/>
        <end position="147"/>
    </location>
</feature>
<feature type="non-terminal residue" evidence="3">
    <location>
        <position position="1"/>
    </location>
</feature>
<evidence type="ECO:0000313" key="3">
    <source>
        <dbReference type="EMBL" id="KAJ6641622.1"/>
    </source>
</evidence>
<organism evidence="3 4">
    <name type="scientific">Pseudolycoriella hygida</name>
    <dbReference type="NCBI Taxonomy" id="35572"/>
    <lineage>
        <taxon>Eukaryota</taxon>
        <taxon>Metazoa</taxon>
        <taxon>Ecdysozoa</taxon>
        <taxon>Arthropoda</taxon>
        <taxon>Hexapoda</taxon>
        <taxon>Insecta</taxon>
        <taxon>Pterygota</taxon>
        <taxon>Neoptera</taxon>
        <taxon>Endopterygota</taxon>
        <taxon>Diptera</taxon>
        <taxon>Nematocera</taxon>
        <taxon>Sciaroidea</taxon>
        <taxon>Sciaridae</taxon>
        <taxon>Pseudolycoriella</taxon>
    </lineage>
</organism>
<reference evidence="3" key="1">
    <citation type="submission" date="2022-07" db="EMBL/GenBank/DDBJ databases">
        <authorList>
            <person name="Trinca V."/>
            <person name="Uliana J.V.C."/>
            <person name="Torres T.T."/>
            <person name="Ward R.J."/>
            <person name="Monesi N."/>
        </authorList>
    </citation>
    <scope>NUCLEOTIDE SEQUENCE</scope>
    <source>
        <strain evidence="3">HSMRA1968</strain>
        <tissue evidence="3">Whole embryos</tissue>
    </source>
</reference>
<dbReference type="Proteomes" id="UP001151699">
    <property type="component" value="Chromosome B"/>
</dbReference>
<dbReference type="EMBL" id="WJQU01000002">
    <property type="protein sequence ID" value="KAJ6641622.1"/>
    <property type="molecule type" value="Genomic_DNA"/>
</dbReference>
<keyword evidence="1" id="KW-0732">Signal</keyword>
<protein>
    <recommendedName>
        <fullName evidence="2">DUF5648 domain-containing protein</fullName>
    </recommendedName>
</protein>
<accession>A0A9Q0S139</accession>
<comment type="caution">
    <text evidence="3">The sequence shown here is derived from an EMBL/GenBank/DDBJ whole genome shotgun (WGS) entry which is preliminary data.</text>
</comment>
<gene>
    <name evidence="3" type="ORF">Bhyg_06562</name>
</gene>
<dbReference type="InterPro" id="IPR043708">
    <property type="entry name" value="DUF5648"/>
</dbReference>
<feature type="chain" id="PRO_5040418216" description="DUF5648 domain-containing protein" evidence="1">
    <location>
        <begin position="23"/>
        <end position="150"/>
    </location>
</feature>
<dbReference type="Pfam" id="PF18885">
    <property type="entry name" value="DUF5648"/>
    <property type="match status" value="1"/>
</dbReference>
<evidence type="ECO:0000313" key="4">
    <source>
        <dbReference type="Proteomes" id="UP001151699"/>
    </source>
</evidence>